<dbReference type="EMBL" id="CAKJTJ010000005">
    <property type="protein sequence ID" value="CAG9620633.1"/>
    <property type="molecule type" value="Genomic_DNA"/>
</dbReference>
<dbReference type="RefSeq" id="WP_230500545.1">
    <property type="nucleotide sequence ID" value="NZ_CAKJTJ010000005.1"/>
</dbReference>
<protein>
    <recommendedName>
        <fullName evidence="3">Lipoprotein</fullName>
    </recommendedName>
</protein>
<gene>
    <name evidence="1" type="ORF">BACCIP111883_01402</name>
</gene>
<dbReference type="Proteomes" id="UP000789833">
    <property type="component" value="Unassembled WGS sequence"/>
</dbReference>
<accession>A0ABM8YLA5</accession>
<evidence type="ECO:0000313" key="2">
    <source>
        <dbReference type="Proteomes" id="UP000789833"/>
    </source>
</evidence>
<comment type="caution">
    <text evidence="1">The sequence shown here is derived from an EMBL/GenBank/DDBJ whole genome shotgun (WGS) entry which is preliminary data.</text>
</comment>
<reference evidence="1 2" key="1">
    <citation type="submission" date="2021-10" db="EMBL/GenBank/DDBJ databases">
        <authorList>
            <person name="Criscuolo A."/>
        </authorList>
    </citation>
    <scope>NUCLEOTIDE SEQUENCE [LARGE SCALE GENOMIC DNA]</scope>
    <source>
        <strain evidence="2">CIP 111883</strain>
    </source>
</reference>
<proteinExistence type="predicted"/>
<name>A0ABM8YLA5_9BACI</name>
<evidence type="ECO:0000313" key="1">
    <source>
        <dbReference type="EMBL" id="CAG9620633.1"/>
    </source>
</evidence>
<evidence type="ECO:0008006" key="3">
    <source>
        <dbReference type="Google" id="ProtNLM"/>
    </source>
</evidence>
<sequence>MKKIVIQLFTVLIIFGCASPDVKENSKGPGITNTHDKRGFLSNDELIKNARNEAIISIEDHHLSLEQAKTILKEHLNLSYHDNNDISFEGMHDGEYGFHVSDFVQVNSQQEKLSGDWYKVNPETGEISLWKN</sequence>
<dbReference type="PROSITE" id="PS51257">
    <property type="entry name" value="PROKAR_LIPOPROTEIN"/>
    <property type="match status" value="1"/>
</dbReference>
<organism evidence="1 2">
    <name type="scientific">Sutcliffiella rhizosphaerae</name>
    <dbReference type="NCBI Taxonomy" id="2880967"/>
    <lineage>
        <taxon>Bacteria</taxon>
        <taxon>Bacillati</taxon>
        <taxon>Bacillota</taxon>
        <taxon>Bacilli</taxon>
        <taxon>Bacillales</taxon>
        <taxon>Bacillaceae</taxon>
        <taxon>Sutcliffiella</taxon>
    </lineage>
</organism>
<keyword evidence="2" id="KW-1185">Reference proteome</keyword>